<dbReference type="EMBL" id="VEPZ02000187">
    <property type="protein sequence ID" value="KAE8731757.1"/>
    <property type="molecule type" value="Genomic_DNA"/>
</dbReference>
<evidence type="ECO:0000256" key="9">
    <source>
        <dbReference type="ARBA" id="ARBA00023136"/>
    </source>
</evidence>
<dbReference type="PROSITE" id="PS50089">
    <property type="entry name" value="ZF_RING_2"/>
    <property type="match status" value="1"/>
</dbReference>
<feature type="domain" description="RING-type" evidence="12">
    <location>
        <begin position="45"/>
        <end position="94"/>
    </location>
</feature>
<dbReference type="InterPro" id="IPR018957">
    <property type="entry name" value="Znf_C3HC4_RING-type"/>
</dbReference>
<evidence type="ECO:0000256" key="11">
    <source>
        <dbReference type="RuleBase" id="RU369090"/>
    </source>
</evidence>
<evidence type="ECO:0000256" key="6">
    <source>
        <dbReference type="ARBA" id="ARBA00022771"/>
    </source>
</evidence>
<dbReference type="PROSITE" id="PS00518">
    <property type="entry name" value="ZF_RING_1"/>
    <property type="match status" value="1"/>
</dbReference>
<sequence length="243" mass="27089">MAMEPNLIVQESDFGPDGDTSLKHKWNSISEPTTDLEMDSSCFDCSICFDSAKDPVVTLCGHLYCWPCIYKWLHIRTSSLDADHRQPKNCPVCKASISSGSLIPLYGHGTSSQSQRKNPYSDMAIPQRPSPTSNITAASSLFRNQQYFPHPHGGYATLPSSDLGGIAMTNLFHPMITMLGEMVYARMFGSSNTSMFAYPNQASYPSLRNNNLSMRRQEIQVDKSLGRVSMFLFCCIILCLLLF</sequence>
<organism evidence="13 14">
    <name type="scientific">Hibiscus syriacus</name>
    <name type="common">Rose of Sharon</name>
    <dbReference type="NCBI Taxonomy" id="106335"/>
    <lineage>
        <taxon>Eukaryota</taxon>
        <taxon>Viridiplantae</taxon>
        <taxon>Streptophyta</taxon>
        <taxon>Embryophyta</taxon>
        <taxon>Tracheophyta</taxon>
        <taxon>Spermatophyta</taxon>
        <taxon>Magnoliopsida</taxon>
        <taxon>eudicotyledons</taxon>
        <taxon>Gunneridae</taxon>
        <taxon>Pentapetalae</taxon>
        <taxon>rosids</taxon>
        <taxon>malvids</taxon>
        <taxon>Malvales</taxon>
        <taxon>Malvaceae</taxon>
        <taxon>Malvoideae</taxon>
        <taxon>Hibiscus</taxon>
    </lineage>
</organism>
<dbReference type="GO" id="GO:0016567">
    <property type="term" value="P:protein ubiquitination"/>
    <property type="evidence" value="ECO:0007669"/>
    <property type="project" value="UniProtKB-UniPathway"/>
</dbReference>
<dbReference type="Pfam" id="PF00097">
    <property type="entry name" value="zf-C3HC4"/>
    <property type="match status" value="1"/>
</dbReference>
<evidence type="ECO:0000256" key="10">
    <source>
        <dbReference type="PROSITE-ProRule" id="PRU00175"/>
    </source>
</evidence>
<dbReference type="GO" id="GO:0006511">
    <property type="term" value="P:ubiquitin-dependent protein catabolic process"/>
    <property type="evidence" value="ECO:0007669"/>
    <property type="project" value="UniProtKB-UniRule"/>
</dbReference>
<dbReference type="PANTHER" id="PTHR12313">
    <property type="entry name" value="E3 UBIQUITIN-PROTEIN LIGASE RNF5-RELATED"/>
    <property type="match status" value="1"/>
</dbReference>
<evidence type="ECO:0000256" key="8">
    <source>
        <dbReference type="ARBA" id="ARBA00022833"/>
    </source>
</evidence>
<dbReference type="InterPro" id="IPR001841">
    <property type="entry name" value="Znf_RING"/>
</dbReference>
<keyword evidence="5 11" id="KW-0479">Metal-binding</keyword>
<evidence type="ECO:0000259" key="12">
    <source>
        <dbReference type="PROSITE" id="PS50089"/>
    </source>
</evidence>
<comment type="catalytic activity">
    <reaction evidence="1 11">
        <text>S-ubiquitinyl-[E2 ubiquitin-conjugating enzyme]-L-cysteine + [acceptor protein]-L-lysine = [E2 ubiquitin-conjugating enzyme]-L-cysteine + N(6)-ubiquitinyl-[acceptor protein]-L-lysine.</text>
        <dbReference type="EC" id="2.3.2.27"/>
    </reaction>
</comment>
<dbReference type="GO" id="GO:0008270">
    <property type="term" value="F:zinc ion binding"/>
    <property type="evidence" value="ECO:0007669"/>
    <property type="project" value="UniProtKB-KW"/>
</dbReference>
<keyword evidence="14" id="KW-1185">Reference proteome</keyword>
<gene>
    <name evidence="13" type="ORF">F3Y22_tig00002655pilonHSYRG00035</name>
</gene>
<comment type="pathway">
    <text evidence="3 11">Protein modification; protein ubiquitination.</text>
</comment>
<comment type="subcellular location">
    <subcellularLocation>
        <location evidence="2">Endomembrane system</location>
    </subcellularLocation>
    <subcellularLocation>
        <location evidence="11">Endoplasmic reticulum membrane</location>
        <topology evidence="11">Single-pass type IV membrane protein</topology>
    </subcellularLocation>
</comment>
<dbReference type="UniPathway" id="UPA00143"/>
<evidence type="ECO:0000256" key="7">
    <source>
        <dbReference type="ARBA" id="ARBA00022786"/>
    </source>
</evidence>
<evidence type="ECO:0000256" key="3">
    <source>
        <dbReference type="ARBA" id="ARBA00004906"/>
    </source>
</evidence>
<evidence type="ECO:0000313" key="14">
    <source>
        <dbReference type="Proteomes" id="UP000436088"/>
    </source>
</evidence>
<dbReference type="InterPro" id="IPR017907">
    <property type="entry name" value="Znf_RING_CS"/>
</dbReference>
<dbReference type="GO" id="GO:0061630">
    <property type="term" value="F:ubiquitin protein ligase activity"/>
    <property type="evidence" value="ECO:0007669"/>
    <property type="project" value="UniProtKB-UniRule"/>
</dbReference>
<keyword evidence="7 11" id="KW-0833">Ubl conjugation pathway</keyword>
<comment type="function">
    <text evidence="11">E3 ubiquitin-protein ligase.</text>
</comment>
<dbReference type="Proteomes" id="UP000436088">
    <property type="component" value="Unassembled WGS sequence"/>
</dbReference>
<proteinExistence type="predicted"/>
<accession>A0A6A3CT79</accession>
<dbReference type="EC" id="2.3.2.27" evidence="11"/>
<dbReference type="SMART" id="SM00184">
    <property type="entry name" value="RING"/>
    <property type="match status" value="1"/>
</dbReference>
<evidence type="ECO:0000256" key="1">
    <source>
        <dbReference type="ARBA" id="ARBA00000900"/>
    </source>
</evidence>
<dbReference type="AlphaFoldDB" id="A0A6A3CT79"/>
<keyword evidence="6 10" id="KW-0863">Zinc-finger</keyword>
<keyword evidence="8 11" id="KW-0862">Zinc</keyword>
<keyword evidence="4 11" id="KW-0808">Transferase</keyword>
<comment type="caution">
    <text evidence="13">The sequence shown here is derived from an EMBL/GenBank/DDBJ whole genome shotgun (WGS) entry which is preliminary data.</text>
</comment>
<dbReference type="Gene3D" id="3.30.40.10">
    <property type="entry name" value="Zinc/RING finger domain, C3HC4 (zinc finger)"/>
    <property type="match status" value="1"/>
</dbReference>
<evidence type="ECO:0000313" key="13">
    <source>
        <dbReference type="EMBL" id="KAE8731757.1"/>
    </source>
</evidence>
<comment type="domain">
    <text evidence="11">The RING-type zinc finger domain is responsible for E3 ligase activity.</text>
</comment>
<evidence type="ECO:0000256" key="2">
    <source>
        <dbReference type="ARBA" id="ARBA00004308"/>
    </source>
</evidence>
<name>A0A6A3CT79_HIBSY</name>
<keyword evidence="9" id="KW-0472">Membrane</keyword>
<dbReference type="GO" id="GO:0005789">
    <property type="term" value="C:endoplasmic reticulum membrane"/>
    <property type="evidence" value="ECO:0007669"/>
    <property type="project" value="UniProtKB-SubCell"/>
</dbReference>
<dbReference type="OrthoDB" id="6270329at2759"/>
<reference evidence="13" key="1">
    <citation type="submission" date="2019-09" db="EMBL/GenBank/DDBJ databases">
        <title>Draft genome information of white flower Hibiscus syriacus.</title>
        <authorList>
            <person name="Kim Y.-M."/>
        </authorList>
    </citation>
    <scope>NUCLEOTIDE SEQUENCE [LARGE SCALE GENOMIC DNA]</scope>
    <source>
        <strain evidence="13">YM2019G1</strain>
    </source>
</reference>
<protein>
    <recommendedName>
        <fullName evidence="11">E3 ubiquitin-protein ligase RMA</fullName>
        <ecNumber evidence="11">2.3.2.27</ecNumber>
    </recommendedName>
    <alternativeName>
        <fullName evidence="11">Protein RING membrane-anchor</fullName>
    </alternativeName>
    <alternativeName>
        <fullName evidence="11">RING-type E3 ubiquitin transferase RMA</fullName>
    </alternativeName>
</protein>
<dbReference type="SUPFAM" id="SSF57850">
    <property type="entry name" value="RING/U-box"/>
    <property type="match status" value="1"/>
</dbReference>
<evidence type="ECO:0000256" key="4">
    <source>
        <dbReference type="ARBA" id="ARBA00022679"/>
    </source>
</evidence>
<dbReference type="InterPro" id="IPR045103">
    <property type="entry name" value="RNF5/RNF185-like"/>
</dbReference>
<evidence type="ECO:0000256" key="5">
    <source>
        <dbReference type="ARBA" id="ARBA00022723"/>
    </source>
</evidence>
<keyword evidence="11" id="KW-0256">Endoplasmic reticulum</keyword>
<dbReference type="InterPro" id="IPR013083">
    <property type="entry name" value="Znf_RING/FYVE/PHD"/>
</dbReference>